<dbReference type="EMBL" id="JARK01000134">
    <property type="protein sequence ID" value="EYC42358.1"/>
    <property type="molecule type" value="Genomic_DNA"/>
</dbReference>
<protein>
    <submittedName>
        <fullName evidence="1">Uncharacterized protein</fullName>
    </submittedName>
</protein>
<sequence length="74" mass="8156">MRRSRRTPPRDRAALLSSLNPGSPFKVGAFYDTGVHLHTLFASNDIHLSHLGSKNLSISPTQLERLKAASTTRT</sequence>
<evidence type="ECO:0000313" key="2">
    <source>
        <dbReference type="Proteomes" id="UP000024635"/>
    </source>
</evidence>
<keyword evidence="2" id="KW-1185">Reference proteome</keyword>
<proteinExistence type="predicted"/>
<organism evidence="1 2">
    <name type="scientific">Ancylostoma ceylanicum</name>
    <dbReference type="NCBI Taxonomy" id="53326"/>
    <lineage>
        <taxon>Eukaryota</taxon>
        <taxon>Metazoa</taxon>
        <taxon>Ecdysozoa</taxon>
        <taxon>Nematoda</taxon>
        <taxon>Chromadorea</taxon>
        <taxon>Rhabditida</taxon>
        <taxon>Rhabditina</taxon>
        <taxon>Rhabditomorpha</taxon>
        <taxon>Strongyloidea</taxon>
        <taxon>Ancylostomatidae</taxon>
        <taxon>Ancylostomatinae</taxon>
        <taxon>Ancylostoma</taxon>
    </lineage>
</organism>
<dbReference type="Proteomes" id="UP000024635">
    <property type="component" value="Unassembled WGS sequence"/>
</dbReference>
<name>A0A016WTI6_9BILA</name>
<reference evidence="2" key="1">
    <citation type="journal article" date="2015" name="Nat. Genet.">
        <title>The genome and transcriptome of the zoonotic hookworm Ancylostoma ceylanicum identify infection-specific gene families.</title>
        <authorList>
            <person name="Schwarz E.M."/>
            <person name="Hu Y."/>
            <person name="Antoshechkin I."/>
            <person name="Miller M.M."/>
            <person name="Sternberg P.W."/>
            <person name="Aroian R.V."/>
        </authorList>
    </citation>
    <scope>NUCLEOTIDE SEQUENCE</scope>
    <source>
        <strain evidence="2">HY135</strain>
    </source>
</reference>
<accession>A0A016WTI6</accession>
<evidence type="ECO:0000313" key="1">
    <source>
        <dbReference type="EMBL" id="EYC42358.1"/>
    </source>
</evidence>
<comment type="caution">
    <text evidence="1">The sequence shown here is derived from an EMBL/GenBank/DDBJ whole genome shotgun (WGS) entry which is preliminary data.</text>
</comment>
<gene>
    <name evidence="1" type="primary">Acey_s0534.g3067</name>
    <name evidence="1" type="ORF">Y032_0534g3067</name>
</gene>
<dbReference type="AlphaFoldDB" id="A0A016WTI6"/>